<gene>
    <name evidence="1" type="ORF">KI387_040885</name>
</gene>
<accession>A0AA38C7G0</accession>
<sequence>MAFFRHCIKKISSKISPTLSFSNAARSKLRMQFYTSGNAGSQPPVPSHRALKLIFAAAGIGLGLAASSSIALANTKDEEKKKALHDSKPATDQNLPVSAIAGGPVVTKSGKTLNKLKIFVGYDPREDLAYEVCRYSILKHATIPVEIIPIKQSDLRKAGLYWRSRGQTESTEFSFSRFLTPFLAGYEGWAVFVDCDFLYTTDVRELAELIDDRYAVMCVKHDYTPKSATKMDGAVQTVYPRKNWSSMVLYNCSHPKNRDLTPSVVNSQSGAFLHRFMWLDDDEIGSVPYVWNFLVGHNEIDEENGFPKAIHYTSGGPWFEAWKDCEFADLWVKERDEYVSTQRIQRVIQNELVSLLEERSKAIEDRIVDLEGRVKETDDLKKLLAFYLKDKVLADGGAEGIKVEEPPVEA</sequence>
<dbReference type="InterPro" id="IPR029044">
    <property type="entry name" value="Nucleotide-diphossugar_trans"/>
</dbReference>
<dbReference type="EMBL" id="JAHRHJ020000587">
    <property type="protein sequence ID" value="KAH9293911.1"/>
    <property type="molecule type" value="Genomic_DNA"/>
</dbReference>
<reference evidence="1 2" key="1">
    <citation type="journal article" date="2021" name="Nat. Plants">
        <title>The Taxus genome provides insights into paclitaxel biosynthesis.</title>
        <authorList>
            <person name="Xiong X."/>
            <person name="Gou J."/>
            <person name="Liao Q."/>
            <person name="Li Y."/>
            <person name="Zhou Q."/>
            <person name="Bi G."/>
            <person name="Li C."/>
            <person name="Du R."/>
            <person name="Wang X."/>
            <person name="Sun T."/>
            <person name="Guo L."/>
            <person name="Liang H."/>
            <person name="Lu P."/>
            <person name="Wu Y."/>
            <person name="Zhang Z."/>
            <person name="Ro D.K."/>
            <person name="Shang Y."/>
            <person name="Huang S."/>
            <person name="Yan J."/>
        </authorList>
    </citation>
    <scope>NUCLEOTIDE SEQUENCE [LARGE SCALE GENOMIC DNA]</scope>
    <source>
        <strain evidence="1">Ta-2019</strain>
    </source>
</reference>
<organism evidence="1 2">
    <name type="scientific">Taxus chinensis</name>
    <name type="common">Chinese yew</name>
    <name type="synonym">Taxus wallichiana var. chinensis</name>
    <dbReference type="NCBI Taxonomy" id="29808"/>
    <lineage>
        <taxon>Eukaryota</taxon>
        <taxon>Viridiplantae</taxon>
        <taxon>Streptophyta</taxon>
        <taxon>Embryophyta</taxon>
        <taxon>Tracheophyta</taxon>
        <taxon>Spermatophyta</taxon>
        <taxon>Pinopsida</taxon>
        <taxon>Pinidae</taxon>
        <taxon>Conifers II</taxon>
        <taxon>Cupressales</taxon>
        <taxon>Taxaceae</taxon>
        <taxon>Taxus</taxon>
    </lineage>
</organism>
<protein>
    <submittedName>
        <fullName evidence="1">Uncharacterized protein</fullName>
    </submittedName>
</protein>
<comment type="caution">
    <text evidence="1">The sequence shown here is derived from an EMBL/GenBank/DDBJ whole genome shotgun (WGS) entry which is preliminary data.</text>
</comment>
<dbReference type="AlphaFoldDB" id="A0AA38C7G0"/>
<evidence type="ECO:0000313" key="2">
    <source>
        <dbReference type="Proteomes" id="UP000824469"/>
    </source>
</evidence>
<dbReference type="Proteomes" id="UP000824469">
    <property type="component" value="Unassembled WGS sequence"/>
</dbReference>
<name>A0AA38C7G0_TAXCH</name>
<keyword evidence="2" id="KW-1185">Reference proteome</keyword>
<dbReference type="SUPFAM" id="SSF53448">
    <property type="entry name" value="Nucleotide-diphospho-sugar transferases"/>
    <property type="match status" value="1"/>
</dbReference>
<evidence type="ECO:0000313" key="1">
    <source>
        <dbReference type="EMBL" id="KAH9293911.1"/>
    </source>
</evidence>
<proteinExistence type="predicted"/>
<dbReference type="OMA" id="EPRAGIM"/>
<dbReference type="PANTHER" id="PTHR35105">
    <property type="entry name" value="EXPRESSED PROTEIN"/>
    <property type="match status" value="1"/>
</dbReference>
<dbReference type="Gene3D" id="3.90.550.10">
    <property type="entry name" value="Spore Coat Polysaccharide Biosynthesis Protein SpsA, Chain A"/>
    <property type="match status" value="1"/>
</dbReference>
<dbReference type="PANTHER" id="PTHR35105:SF2">
    <property type="entry name" value="PROTEIN CDI"/>
    <property type="match status" value="1"/>
</dbReference>